<keyword evidence="2 4" id="KW-1133">Transmembrane helix</keyword>
<keyword evidence="3 4" id="KW-0472">Membrane</keyword>
<dbReference type="InterPro" id="IPR002823">
    <property type="entry name" value="DUF112_TM"/>
</dbReference>
<dbReference type="InterPro" id="IPR036259">
    <property type="entry name" value="MFS_trans_sf"/>
</dbReference>
<dbReference type="InterPro" id="IPR020846">
    <property type="entry name" value="MFS_dom"/>
</dbReference>
<feature type="transmembrane region" description="Helical" evidence="4">
    <location>
        <begin position="205"/>
        <end position="231"/>
    </location>
</feature>
<organism evidence="6 7">
    <name type="scientific">Pseudomonas syringae pv. coryli</name>
    <dbReference type="NCBI Taxonomy" id="317659"/>
    <lineage>
        <taxon>Bacteria</taxon>
        <taxon>Pseudomonadati</taxon>
        <taxon>Pseudomonadota</taxon>
        <taxon>Gammaproteobacteria</taxon>
        <taxon>Pseudomonadales</taxon>
        <taxon>Pseudomonadaceae</taxon>
        <taxon>Pseudomonas</taxon>
    </lineage>
</organism>
<evidence type="ECO:0000256" key="2">
    <source>
        <dbReference type="ARBA" id="ARBA00022989"/>
    </source>
</evidence>
<feature type="transmembrane region" description="Helical" evidence="4">
    <location>
        <begin position="405"/>
        <end position="425"/>
    </location>
</feature>
<keyword evidence="1 4" id="KW-0812">Transmembrane</keyword>
<sequence>MDTFGYLGQGFGVALTPYNLITALCGTLIGTVVGLLPGLGPINGVALLIPIAFALGLPPESALILLAAVYLGCEYGGRISSILLNIPGEASTVMTTLDGYPMARQGLAGVALSLSAWSSFIGAFIATCGMVLFAPLLAKWAIAFGPAEYFVLMVFAIVCLGGMAGDRPLKTFIAALIGLFLSAVGIDANSGVYRFTGDNIHLTDGIQFVVLVLGLFLGMAGASFAVALPLASQWYPAQHQGKAMGIAGAGNSGTVLAALIAPVLAASFGWGNVFGLALIPLVLTLIAFTLMARNAPQRSKPKSVADYLKALGDRDSWWFMFFYSVTFGGFIGLASALPGYFNDQYGLSPITAGYYTAACVFGGSLMRPLGGALADRFGGIRTLTVMYAVAAIGIAAVGFNLPSSWAALALFVAAMLGLGAGNGAVFQLVPQRFRKEIGVMTGLIGMAGGIGGFLLAAGLGTIKQNTGDYQLGLWLFAGLAVLAWFGLLNVKRRWRTTWGSAAVTAARV</sequence>
<dbReference type="PATRIC" id="fig|317659.3.peg.1748"/>
<reference evidence="6 7" key="1">
    <citation type="submission" date="2015-09" db="EMBL/GenBank/DDBJ databases">
        <title>Genome announcement of multiple Pseudomonas syringae strains.</title>
        <authorList>
            <person name="Thakur S."/>
            <person name="Wang P.W."/>
            <person name="Gong Y."/>
            <person name="Weir B.S."/>
            <person name="Guttman D.S."/>
        </authorList>
    </citation>
    <scope>NUCLEOTIDE SEQUENCE [LARGE SCALE GENOMIC DNA]</scope>
    <source>
        <strain evidence="6 7">ICMP17001</strain>
    </source>
</reference>
<comment type="caution">
    <text evidence="6">The sequence shown here is derived from an EMBL/GenBank/DDBJ whole genome shotgun (WGS) entry which is preliminary data.</text>
</comment>
<dbReference type="PANTHER" id="PTHR35342">
    <property type="entry name" value="TRICARBOXYLIC TRANSPORT PROTEIN"/>
    <property type="match status" value="1"/>
</dbReference>
<feature type="transmembrane region" description="Helical" evidence="4">
    <location>
        <begin position="243"/>
        <end position="264"/>
    </location>
</feature>
<dbReference type="GO" id="GO:0022857">
    <property type="term" value="F:transmembrane transporter activity"/>
    <property type="evidence" value="ECO:0007669"/>
    <property type="project" value="InterPro"/>
</dbReference>
<dbReference type="Pfam" id="PF01970">
    <property type="entry name" value="TctA"/>
    <property type="match status" value="1"/>
</dbReference>
<dbReference type="Gene3D" id="1.20.1250.20">
    <property type="entry name" value="MFS general substrate transporter like domains"/>
    <property type="match status" value="2"/>
</dbReference>
<feature type="transmembrane region" description="Helical" evidence="4">
    <location>
        <begin position="317"/>
        <end position="341"/>
    </location>
</feature>
<protein>
    <submittedName>
        <fullName evidence="6">Nitrate/nitrite transporter</fullName>
    </submittedName>
</protein>
<feature type="transmembrane region" description="Helical" evidence="4">
    <location>
        <begin position="270"/>
        <end position="292"/>
    </location>
</feature>
<feature type="transmembrane region" description="Helical" evidence="4">
    <location>
        <begin position="110"/>
        <end position="134"/>
    </location>
</feature>
<keyword evidence="7" id="KW-1185">Reference proteome</keyword>
<gene>
    <name evidence="6" type="ORF">ALO75_01053</name>
</gene>
<feature type="transmembrane region" description="Helical" evidence="4">
    <location>
        <begin position="45"/>
        <end position="71"/>
    </location>
</feature>
<dbReference type="AlphaFoldDB" id="A0A0P9N3I3"/>
<evidence type="ECO:0000313" key="7">
    <source>
        <dbReference type="Proteomes" id="UP000051335"/>
    </source>
</evidence>
<feature type="transmembrane region" description="Helical" evidence="4">
    <location>
        <begin position="20"/>
        <end position="39"/>
    </location>
</feature>
<evidence type="ECO:0000256" key="4">
    <source>
        <dbReference type="SAM" id="Phobius"/>
    </source>
</evidence>
<feature type="domain" description="Major facilitator superfamily (MFS) profile" evidence="5">
    <location>
        <begin position="65"/>
        <end position="495"/>
    </location>
</feature>
<dbReference type="PANTHER" id="PTHR35342:SF5">
    <property type="entry name" value="TRICARBOXYLIC TRANSPORT PROTEIN"/>
    <property type="match status" value="1"/>
</dbReference>
<feature type="transmembrane region" description="Helical" evidence="4">
    <location>
        <begin position="378"/>
        <end position="399"/>
    </location>
</feature>
<feature type="transmembrane region" description="Helical" evidence="4">
    <location>
        <begin position="471"/>
        <end position="490"/>
    </location>
</feature>
<dbReference type="Proteomes" id="UP000051335">
    <property type="component" value="Unassembled WGS sequence"/>
</dbReference>
<accession>A0A0P9N3I3</accession>
<dbReference type="SUPFAM" id="SSF103473">
    <property type="entry name" value="MFS general substrate transporter"/>
    <property type="match status" value="1"/>
</dbReference>
<dbReference type="EMBL" id="LJQC01000662">
    <property type="protein sequence ID" value="KPW96362.1"/>
    <property type="molecule type" value="Genomic_DNA"/>
</dbReference>
<dbReference type="Pfam" id="PF13347">
    <property type="entry name" value="MFS_2"/>
    <property type="match status" value="1"/>
</dbReference>
<feature type="transmembrane region" description="Helical" evidence="4">
    <location>
        <begin position="437"/>
        <end position="459"/>
    </location>
</feature>
<evidence type="ECO:0000313" key="6">
    <source>
        <dbReference type="EMBL" id="KPW96362.1"/>
    </source>
</evidence>
<name>A0A0P9N3I3_9PSED</name>
<dbReference type="RefSeq" id="WP_082428778.1">
    <property type="nucleotide sequence ID" value="NZ_LJQC01000662.1"/>
</dbReference>
<proteinExistence type="predicted"/>
<feature type="transmembrane region" description="Helical" evidence="4">
    <location>
        <begin position="172"/>
        <end position="193"/>
    </location>
</feature>
<evidence type="ECO:0000259" key="5">
    <source>
        <dbReference type="PROSITE" id="PS50850"/>
    </source>
</evidence>
<evidence type="ECO:0000256" key="1">
    <source>
        <dbReference type="ARBA" id="ARBA00022692"/>
    </source>
</evidence>
<feature type="transmembrane region" description="Helical" evidence="4">
    <location>
        <begin position="140"/>
        <end position="160"/>
    </location>
</feature>
<dbReference type="PROSITE" id="PS50850">
    <property type="entry name" value="MFS"/>
    <property type="match status" value="1"/>
</dbReference>
<feature type="transmembrane region" description="Helical" evidence="4">
    <location>
        <begin position="347"/>
        <end position="366"/>
    </location>
</feature>
<evidence type="ECO:0000256" key="3">
    <source>
        <dbReference type="ARBA" id="ARBA00023136"/>
    </source>
</evidence>